<evidence type="ECO:0000313" key="3">
    <source>
        <dbReference type="Proteomes" id="UP001057877"/>
    </source>
</evidence>
<dbReference type="Gene3D" id="3.20.20.370">
    <property type="entry name" value="Glycoside hydrolase/deacetylase"/>
    <property type="match status" value="1"/>
</dbReference>
<dbReference type="EMBL" id="CP091430">
    <property type="protein sequence ID" value="UVI30736.1"/>
    <property type="molecule type" value="Genomic_DNA"/>
</dbReference>
<accession>A0ABY5S9X9</accession>
<dbReference type="InterPro" id="IPR050248">
    <property type="entry name" value="Polysacc_deacetylase_ArnD"/>
</dbReference>
<evidence type="ECO:0000259" key="1">
    <source>
        <dbReference type="PROSITE" id="PS51677"/>
    </source>
</evidence>
<sequence length="350" mass="39580">MIERQGNRTYWTWLAVVFVVMVCGLARPHEADAQDSKAAQSPVKKQGTVYLTFDDGPSKLTPQVLDILASNGVPATFFVLGESADRYEDTVLRIVNEGHAIGNHSYNHVYKELYEDFMGFWNQVKRTDDILTRITGKHTALLRAPGGTHTNFDASYFKYIREAGYTIFDWNMDSGDSKRRNVPAAEIVRNVKQAKLKDEIVLLMHDGSGHGESVKALPEIIRYFKDKGYQFAILTDRVKPVTFSMGPSKWKRSWTESQHEQAKEAIQKARSGEEWLSLREWVDDKGTVEWNSVTREALLQLEGKSIRLVPSDGQSVLIADGESSGVTEPMFRIENNRIYILKSAAGELFP</sequence>
<dbReference type="RefSeq" id="WP_258386801.1">
    <property type="nucleotide sequence ID" value="NZ_CP091430.1"/>
</dbReference>
<organism evidence="2 3">
    <name type="scientific">Paenibacillus spongiae</name>
    <dbReference type="NCBI Taxonomy" id="2909671"/>
    <lineage>
        <taxon>Bacteria</taxon>
        <taxon>Bacillati</taxon>
        <taxon>Bacillota</taxon>
        <taxon>Bacilli</taxon>
        <taxon>Bacillales</taxon>
        <taxon>Paenibacillaceae</taxon>
        <taxon>Paenibacillus</taxon>
    </lineage>
</organism>
<name>A0ABY5S9X9_9BACL</name>
<proteinExistence type="predicted"/>
<dbReference type="SUPFAM" id="SSF88713">
    <property type="entry name" value="Glycoside hydrolase/deacetylase"/>
    <property type="match status" value="1"/>
</dbReference>
<feature type="domain" description="NodB homology" evidence="1">
    <location>
        <begin position="47"/>
        <end position="232"/>
    </location>
</feature>
<keyword evidence="3" id="KW-1185">Reference proteome</keyword>
<dbReference type="PANTHER" id="PTHR10587">
    <property type="entry name" value="GLYCOSYL TRANSFERASE-RELATED"/>
    <property type="match status" value="1"/>
</dbReference>
<dbReference type="InterPro" id="IPR011330">
    <property type="entry name" value="Glyco_hydro/deAcase_b/a-brl"/>
</dbReference>
<dbReference type="PANTHER" id="PTHR10587:SF125">
    <property type="entry name" value="POLYSACCHARIDE DEACETYLASE YHEN-RELATED"/>
    <property type="match status" value="1"/>
</dbReference>
<gene>
    <name evidence="2" type="ORF">L1F29_02315</name>
</gene>
<dbReference type="Proteomes" id="UP001057877">
    <property type="component" value="Chromosome"/>
</dbReference>
<protein>
    <submittedName>
        <fullName evidence="2">Polysaccharide deacetylase</fullName>
    </submittedName>
</protein>
<evidence type="ECO:0000313" key="2">
    <source>
        <dbReference type="EMBL" id="UVI30736.1"/>
    </source>
</evidence>
<dbReference type="InterPro" id="IPR002509">
    <property type="entry name" value="NODB_dom"/>
</dbReference>
<dbReference type="PROSITE" id="PS51677">
    <property type="entry name" value="NODB"/>
    <property type="match status" value="1"/>
</dbReference>
<dbReference type="CDD" id="cd10944">
    <property type="entry name" value="CE4_SmPgdA_like"/>
    <property type="match status" value="1"/>
</dbReference>
<dbReference type="Pfam" id="PF01522">
    <property type="entry name" value="Polysacc_deac_1"/>
    <property type="match status" value="1"/>
</dbReference>
<reference evidence="2" key="1">
    <citation type="submission" date="2022-01" db="EMBL/GenBank/DDBJ databases">
        <title>Paenibacillus spongiae sp. nov., isolated from marine sponge.</title>
        <authorList>
            <person name="Li Z."/>
            <person name="Zhang M."/>
        </authorList>
    </citation>
    <scope>NUCLEOTIDE SEQUENCE</scope>
    <source>
        <strain evidence="2">PHS-Z3</strain>
    </source>
</reference>